<sequence>MAPPMLVYGVSAQMKLSYGIAGLEGRCPPLADRVAYMPSFMRMSPDMVIDYFGVFDGFFGAYSTEHQAKRLHVAIAKGIEDDLAAEAPRFLESPDDVDGWWKKTVQDAFRVVDDELAARVVGGVAVSSPAVVALVLKDYIVLAKRGATCNAVICRGEEAVQLTSEPCKNKEEQNAQNAEGHVAGSTSNLEDHMTTSRAISLGPYFPKPEVLMVDREPRDKFLILATGGFWDHITPARACSFVRMRLYTSPSTILPTTLTQDLAELAVCHGSLRNVTVTVILFNN</sequence>
<reference evidence="1" key="1">
    <citation type="submission" date="2021-05" db="EMBL/GenBank/DDBJ databases">
        <authorList>
            <person name="Scholz U."/>
            <person name="Mascher M."/>
            <person name="Fiebig A."/>
        </authorList>
    </citation>
    <scope>NUCLEOTIDE SEQUENCE [LARGE SCALE GENOMIC DNA]</scope>
</reference>
<proteinExistence type="predicted"/>
<dbReference type="EnsemblPlants" id="AVESA.00010b.r2.3AG0418530.1">
    <property type="protein sequence ID" value="AVESA.00010b.r2.3AG0418530.1.CDS"/>
    <property type="gene ID" value="AVESA.00010b.r2.3AG0418530"/>
</dbReference>
<accession>A0ACD5VDC4</accession>
<protein>
    <submittedName>
        <fullName evidence="1">Uncharacterized protein</fullName>
    </submittedName>
</protein>
<organism evidence="1 2">
    <name type="scientific">Avena sativa</name>
    <name type="common">Oat</name>
    <dbReference type="NCBI Taxonomy" id="4498"/>
    <lineage>
        <taxon>Eukaryota</taxon>
        <taxon>Viridiplantae</taxon>
        <taxon>Streptophyta</taxon>
        <taxon>Embryophyta</taxon>
        <taxon>Tracheophyta</taxon>
        <taxon>Spermatophyta</taxon>
        <taxon>Magnoliopsida</taxon>
        <taxon>Liliopsida</taxon>
        <taxon>Poales</taxon>
        <taxon>Poaceae</taxon>
        <taxon>BOP clade</taxon>
        <taxon>Pooideae</taxon>
        <taxon>Poodae</taxon>
        <taxon>Poeae</taxon>
        <taxon>Poeae Chloroplast Group 1 (Aveneae type)</taxon>
        <taxon>Aveninae</taxon>
        <taxon>Avena</taxon>
    </lineage>
</organism>
<evidence type="ECO:0000313" key="2">
    <source>
        <dbReference type="Proteomes" id="UP001732700"/>
    </source>
</evidence>
<reference evidence="1" key="2">
    <citation type="submission" date="2025-09" db="UniProtKB">
        <authorList>
            <consortium name="EnsemblPlants"/>
        </authorList>
    </citation>
    <scope>IDENTIFICATION</scope>
</reference>
<keyword evidence="2" id="KW-1185">Reference proteome</keyword>
<name>A0ACD5VDC4_AVESA</name>
<evidence type="ECO:0000313" key="1">
    <source>
        <dbReference type="EnsemblPlants" id="AVESA.00010b.r2.3AG0418530.1.CDS"/>
    </source>
</evidence>
<dbReference type="Proteomes" id="UP001732700">
    <property type="component" value="Chromosome 3A"/>
</dbReference>